<feature type="compositionally biased region" description="Acidic residues" evidence="1">
    <location>
        <begin position="12"/>
        <end position="56"/>
    </location>
</feature>
<dbReference type="AlphaFoldDB" id="A0A7Z0WQM8"/>
<dbReference type="RefSeq" id="WP_075131592.1">
    <property type="nucleotide sequence ID" value="NZ_MSIF01000002.1"/>
</dbReference>
<evidence type="ECO:0000313" key="2">
    <source>
        <dbReference type="EMBL" id="OLF12685.1"/>
    </source>
</evidence>
<gene>
    <name evidence="2" type="ORF">BLA60_05205</name>
</gene>
<evidence type="ECO:0000256" key="1">
    <source>
        <dbReference type="SAM" id="MobiDB-lite"/>
    </source>
</evidence>
<protein>
    <recommendedName>
        <fullName evidence="4">DUF3710 domain-containing protein</fullName>
    </recommendedName>
</protein>
<comment type="caution">
    <text evidence="2">The sequence shown here is derived from an EMBL/GenBank/DDBJ whole genome shotgun (WGS) entry which is preliminary data.</text>
</comment>
<reference evidence="2 3" key="1">
    <citation type="submission" date="2016-12" db="EMBL/GenBank/DDBJ databases">
        <title>The draft genome sequence of Actinophytocola xinjiangensis.</title>
        <authorList>
            <person name="Wang W."/>
            <person name="Yuan L."/>
        </authorList>
    </citation>
    <scope>NUCLEOTIDE SEQUENCE [LARGE SCALE GENOMIC DNA]</scope>
    <source>
        <strain evidence="2 3">CGMCC 4.4663</strain>
    </source>
</reference>
<dbReference type="Pfam" id="PF12502">
    <property type="entry name" value="DUF3710"/>
    <property type="match status" value="1"/>
</dbReference>
<dbReference type="InterPro" id="IPR022183">
    <property type="entry name" value="DUF3710"/>
</dbReference>
<dbReference type="EMBL" id="MSIF01000002">
    <property type="protein sequence ID" value="OLF12685.1"/>
    <property type="molecule type" value="Genomic_DNA"/>
</dbReference>
<sequence>MALFGRRKRDLEDEAPEFDDDADYADDGYDEDEDLDDFDDGNLGEVDGEVGGDLFDDAGPYDVDDAPRDGVPRLDLGALRVPVTPGSSELKVKMNPDGTASEVYLIIPELCVITVSVFAAPRSNELWREEWCGDLAKDMRDKGADVRSVAGSWGQELVVHFPGEVLRFLGVDGPRWMLRAVASSPAERVDNAAAALYELVRGTVVVRGTIPMPVGMPLPLQLPPAVAAHIRNQASGG</sequence>
<dbReference type="OrthoDB" id="8480367at2"/>
<keyword evidence="3" id="KW-1185">Reference proteome</keyword>
<organism evidence="2 3">
    <name type="scientific">Actinophytocola xinjiangensis</name>
    <dbReference type="NCBI Taxonomy" id="485602"/>
    <lineage>
        <taxon>Bacteria</taxon>
        <taxon>Bacillati</taxon>
        <taxon>Actinomycetota</taxon>
        <taxon>Actinomycetes</taxon>
        <taxon>Pseudonocardiales</taxon>
        <taxon>Pseudonocardiaceae</taxon>
    </lineage>
</organism>
<evidence type="ECO:0000313" key="3">
    <source>
        <dbReference type="Proteomes" id="UP000185696"/>
    </source>
</evidence>
<proteinExistence type="predicted"/>
<name>A0A7Z0WQM8_9PSEU</name>
<feature type="region of interest" description="Disordered" evidence="1">
    <location>
        <begin position="1"/>
        <end position="67"/>
    </location>
</feature>
<accession>A0A7Z0WQM8</accession>
<evidence type="ECO:0008006" key="4">
    <source>
        <dbReference type="Google" id="ProtNLM"/>
    </source>
</evidence>
<dbReference type="Proteomes" id="UP000185696">
    <property type="component" value="Unassembled WGS sequence"/>
</dbReference>